<accession>A0A270B7H5</accession>
<dbReference type="Pfam" id="PF07660">
    <property type="entry name" value="STN"/>
    <property type="match status" value="1"/>
</dbReference>
<dbReference type="Pfam" id="PF00593">
    <property type="entry name" value="TonB_dep_Rec_b-barrel"/>
    <property type="match status" value="1"/>
</dbReference>
<keyword evidence="8" id="KW-0408">Iron</keyword>
<evidence type="ECO:0000256" key="10">
    <source>
        <dbReference type="ARBA" id="ARBA00023077"/>
    </source>
</evidence>
<dbReference type="InterPro" id="IPR012910">
    <property type="entry name" value="Plug_dom"/>
</dbReference>
<dbReference type="Proteomes" id="UP000216033">
    <property type="component" value="Unassembled WGS sequence"/>
</dbReference>
<dbReference type="Gene3D" id="2.40.170.20">
    <property type="entry name" value="TonB-dependent receptor, beta-barrel domain"/>
    <property type="match status" value="1"/>
</dbReference>
<dbReference type="GO" id="GO:0015344">
    <property type="term" value="F:siderophore uptake transmembrane transporter activity"/>
    <property type="evidence" value="ECO:0007669"/>
    <property type="project" value="TreeGrafter"/>
</dbReference>
<dbReference type="AlphaFoldDB" id="A0A270B7H5"/>
<comment type="subcellular location">
    <subcellularLocation>
        <location evidence="1 14">Cell outer membrane</location>
        <topology evidence="1 14">Multi-pass membrane protein</topology>
    </subcellularLocation>
</comment>
<evidence type="ECO:0000256" key="16">
    <source>
        <dbReference type="SAM" id="SignalP"/>
    </source>
</evidence>
<evidence type="ECO:0000256" key="14">
    <source>
        <dbReference type="PROSITE-ProRule" id="PRU01360"/>
    </source>
</evidence>
<dbReference type="EMBL" id="NDFP01000016">
    <property type="protein sequence ID" value="PAL20949.1"/>
    <property type="molecule type" value="Genomic_DNA"/>
</dbReference>
<evidence type="ECO:0000256" key="6">
    <source>
        <dbReference type="ARBA" id="ARBA00022692"/>
    </source>
</evidence>
<dbReference type="InterPro" id="IPR011662">
    <property type="entry name" value="Secretin/TonB_short_N"/>
</dbReference>
<dbReference type="Pfam" id="PF07715">
    <property type="entry name" value="Plug"/>
    <property type="match status" value="1"/>
</dbReference>
<protein>
    <submittedName>
        <fullName evidence="18">TonB-dependent siderophore receptor</fullName>
    </submittedName>
</protein>
<evidence type="ECO:0000256" key="3">
    <source>
        <dbReference type="ARBA" id="ARBA00022448"/>
    </source>
</evidence>
<keyword evidence="10 15" id="KW-0798">TonB box</keyword>
<feature type="domain" description="Secretin/TonB short N-terminal" evidence="17">
    <location>
        <begin position="69"/>
        <end position="120"/>
    </location>
</feature>
<evidence type="ECO:0000256" key="1">
    <source>
        <dbReference type="ARBA" id="ARBA00004571"/>
    </source>
</evidence>
<evidence type="ECO:0000256" key="15">
    <source>
        <dbReference type="RuleBase" id="RU003357"/>
    </source>
</evidence>
<comment type="similarity">
    <text evidence="2 14 15">Belongs to the TonB-dependent receptor family.</text>
</comment>
<keyword evidence="13 14" id="KW-0998">Cell outer membrane</keyword>
<dbReference type="GO" id="GO:0038023">
    <property type="term" value="F:signaling receptor activity"/>
    <property type="evidence" value="ECO:0007669"/>
    <property type="project" value="InterPro"/>
</dbReference>
<evidence type="ECO:0000313" key="19">
    <source>
        <dbReference type="Proteomes" id="UP000216033"/>
    </source>
</evidence>
<keyword evidence="7 16" id="KW-0732">Signal</keyword>
<comment type="caution">
    <text evidence="18">The sequence shown here is derived from an EMBL/GenBank/DDBJ whole genome shotgun (WGS) entry which is preliminary data.</text>
</comment>
<dbReference type="OrthoDB" id="9760333at2"/>
<dbReference type="PANTHER" id="PTHR32552">
    <property type="entry name" value="FERRICHROME IRON RECEPTOR-RELATED"/>
    <property type="match status" value="1"/>
</dbReference>
<keyword evidence="5" id="KW-0410">Iron transport</keyword>
<dbReference type="CDD" id="cd01347">
    <property type="entry name" value="ligand_gated_channel"/>
    <property type="match status" value="1"/>
</dbReference>
<evidence type="ECO:0000256" key="5">
    <source>
        <dbReference type="ARBA" id="ARBA00022496"/>
    </source>
</evidence>
<gene>
    <name evidence="18" type="ORF">B9K05_12180</name>
</gene>
<evidence type="ECO:0000313" key="18">
    <source>
        <dbReference type="EMBL" id="PAL20949.1"/>
    </source>
</evidence>
<dbReference type="PROSITE" id="PS52016">
    <property type="entry name" value="TONB_DEPENDENT_REC_3"/>
    <property type="match status" value="1"/>
</dbReference>
<sequence>MGHTLRRQSASVAGVCFMALLASSCLSGFLAPAAKAQPVGDGAGAVRHFTIAAQPLRTALHQYLEQSGVQVAYPTADAGNVRSTAISGNLTSQEALSRLLTGTGLTWRATGPNSVTLAKASANITLGPVRVGGTLNAHEAAIGPGVGYVATYTDAGTKTDTPITEIPNSIYMITKDQIIDQQAQNIADVLRYMPGIYAERLGMADRGSGSGPSDGGGGFSQRGFSSTQYIDGIISNMQSAAETAFVERVEAINGPASVMYGQTGPGGIIAMRLKQPTDTPLRNATIGFGNWGRYESTFDISDKVTKSGNVRYRIAGIGVTQGTQTDYVNYHRVGVLPSIKWDIDEKTSLTLLGMYMYTPGVGSGAYYPLVGTLIRGKYGYIPRSRFLGDPDDNVTGAKDARFEYQFSHKFNKNIEFQQNLSYENSRKWNNNTYGGSLNSDGETYTRYAWKGNHKYSTIGIDSRVIGQVKTGLFQHTLVAGVDYRHVDQSWDLSYDFTPLQSINIWNPVYNVVHPDYSSHSSDMLYFYRYPVSWNQAGVYFQDQIKINKFSIVLGGREDWYGYDYKRYSGHQTSSSVQSMSLAENTKENGSAFTWRAGIVYKFDFGLSPYFSYSTSFNPQYGSTVANGSVAKPLTGDQFEVGLKYLIPRSNVLLTASAYHIKEHHYLISDPDNLDFSTDAGTVVSKGVELSAHANVTRDLRLTASYTYNDIRVAKSDTSVTQYDIHGNNLGDVSEQGKYVSGLPRNMVNMFADYTLPRSIFHGFGVNFGVRYIGFTYADDSNSFKVPPYTLFDAGAHYDFGDISPNLHGLKVSLAMSNLTNKRYFGSCAVRQCYYGQSRQVYGNISYSW</sequence>
<dbReference type="InterPro" id="IPR036942">
    <property type="entry name" value="Beta-barrel_TonB_sf"/>
</dbReference>
<dbReference type="SMART" id="SM00965">
    <property type="entry name" value="STN"/>
    <property type="match status" value="1"/>
</dbReference>
<reference evidence="18 19" key="1">
    <citation type="submission" date="2017-04" db="EMBL/GenBank/DDBJ databases">
        <title>Kefir bacterial isolates.</title>
        <authorList>
            <person name="Kim Y."/>
            <person name="Blasche S."/>
            <person name="Patil K.R."/>
        </authorList>
    </citation>
    <scope>NUCLEOTIDE SEQUENCE [LARGE SCALE GENOMIC DNA]</scope>
    <source>
        <strain evidence="18 19">KR-2</strain>
    </source>
</reference>
<dbReference type="InterPro" id="IPR039426">
    <property type="entry name" value="TonB-dep_rcpt-like"/>
</dbReference>
<keyword evidence="4 14" id="KW-1134">Transmembrane beta strand</keyword>
<feature type="signal peptide" evidence="16">
    <location>
        <begin position="1"/>
        <end position="36"/>
    </location>
</feature>
<evidence type="ECO:0000256" key="12">
    <source>
        <dbReference type="ARBA" id="ARBA00023170"/>
    </source>
</evidence>
<name>A0A270B7H5_9PROT</name>
<organism evidence="18 19">
    <name type="scientific">Acetobacter syzygii</name>
    <dbReference type="NCBI Taxonomy" id="146476"/>
    <lineage>
        <taxon>Bacteria</taxon>
        <taxon>Pseudomonadati</taxon>
        <taxon>Pseudomonadota</taxon>
        <taxon>Alphaproteobacteria</taxon>
        <taxon>Acetobacterales</taxon>
        <taxon>Acetobacteraceae</taxon>
        <taxon>Acetobacter</taxon>
    </lineage>
</organism>
<feature type="chain" id="PRO_5012515363" evidence="16">
    <location>
        <begin position="37"/>
        <end position="848"/>
    </location>
</feature>
<keyword evidence="12 18" id="KW-0675">Receptor</keyword>
<keyword evidence="3 14" id="KW-0813">Transport</keyword>
<evidence type="ECO:0000256" key="2">
    <source>
        <dbReference type="ARBA" id="ARBA00009810"/>
    </source>
</evidence>
<proteinExistence type="inferred from homology"/>
<dbReference type="InterPro" id="IPR010105">
    <property type="entry name" value="TonB_sidphr_rcpt"/>
</dbReference>
<dbReference type="SUPFAM" id="SSF56935">
    <property type="entry name" value="Porins"/>
    <property type="match status" value="1"/>
</dbReference>
<evidence type="ECO:0000256" key="7">
    <source>
        <dbReference type="ARBA" id="ARBA00022729"/>
    </source>
</evidence>
<dbReference type="PROSITE" id="PS51257">
    <property type="entry name" value="PROKAR_LIPOPROTEIN"/>
    <property type="match status" value="1"/>
</dbReference>
<dbReference type="Gene3D" id="2.170.130.10">
    <property type="entry name" value="TonB-dependent receptor, plug domain"/>
    <property type="match status" value="1"/>
</dbReference>
<keyword evidence="6 14" id="KW-0812">Transmembrane</keyword>
<evidence type="ECO:0000256" key="8">
    <source>
        <dbReference type="ARBA" id="ARBA00023004"/>
    </source>
</evidence>
<dbReference type="NCBIfam" id="TIGR01783">
    <property type="entry name" value="TonB-siderophor"/>
    <property type="match status" value="1"/>
</dbReference>
<dbReference type="GO" id="GO:0015891">
    <property type="term" value="P:siderophore transport"/>
    <property type="evidence" value="ECO:0007669"/>
    <property type="project" value="InterPro"/>
</dbReference>
<dbReference type="GO" id="GO:0009279">
    <property type="term" value="C:cell outer membrane"/>
    <property type="evidence" value="ECO:0007669"/>
    <property type="project" value="UniProtKB-SubCell"/>
</dbReference>
<keyword evidence="9" id="KW-0406">Ion transport</keyword>
<dbReference type="Gene3D" id="3.55.50.30">
    <property type="match status" value="1"/>
</dbReference>
<keyword evidence="19" id="KW-1185">Reference proteome</keyword>
<evidence type="ECO:0000256" key="11">
    <source>
        <dbReference type="ARBA" id="ARBA00023136"/>
    </source>
</evidence>
<evidence type="ECO:0000256" key="4">
    <source>
        <dbReference type="ARBA" id="ARBA00022452"/>
    </source>
</evidence>
<dbReference type="STRING" id="1231343.Absy_023_034"/>
<dbReference type="InterPro" id="IPR000531">
    <property type="entry name" value="Beta-barrel_TonB"/>
</dbReference>
<dbReference type="InterPro" id="IPR037066">
    <property type="entry name" value="Plug_dom_sf"/>
</dbReference>
<evidence type="ECO:0000256" key="9">
    <source>
        <dbReference type="ARBA" id="ARBA00023065"/>
    </source>
</evidence>
<evidence type="ECO:0000259" key="17">
    <source>
        <dbReference type="SMART" id="SM00965"/>
    </source>
</evidence>
<dbReference type="PANTHER" id="PTHR32552:SF68">
    <property type="entry name" value="FERRICHROME OUTER MEMBRANE TRANSPORTER_PHAGE RECEPTOR"/>
    <property type="match status" value="1"/>
</dbReference>
<evidence type="ECO:0000256" key="13">
    <source>
        <dbReference type="ARBA" id="ARBA00023237"/>
    </source>
</evidence>
<keyword evidence="11 14" id="KW-0472">Membrane</keyword>